<protein>
    <submittedName>
        <fullName evidence="1">Uncharacterized protein</fullName>
    </submittedName>
</protein>
<dbReference type="SUPFAM" id="SSF52540">
    <property type="entry name" value="P-loop containing nucleoside triphosphate hydrolases"/>
    <property type="match status" value="1"/>
</dbReference>
<dbReference type="AlphaFoldDB" id="A0A9Q9MWW5"/>
<accession>A0A9Q9MWW5</accession>
<evidence type="ECO:0000313" key="2">
    <source>
        <dbReference type="Proteomes" id="UP001064206"/>
    </source>
</evidence>
<gene>
    <name evidence="1" type="ORF">N2J37_18090</name>
</gene>
<dbReference type="EMBL" id="CP104450">
    <property type="protein sequence ID" value="UXE36461.1"/>
    <property type="molecule type" value="Genomic_DNA"/>
</dbReference>
<sequence>MLELAKAIIEHQAGQLEYEERRLLAQRLKHIGMNDFDIIQVLEQVSRAGYSVSNQVIVAGANPQYAHVEGLYKHVAKGTRIPAIERRIVRSVASTVASLPVAAYDGEWTLKEDEYLSDVAMDMDFTSGVNLLIADVGTGKTVHWTKQDNVKFVAPLTSIVASIGDVNSLTDGDVGTWNQIESIIRERDKSKFKKLTLVVDECHGLFVDYGYKSKTINRLIDTFKYFKSVVLMSGTVEADYYSSIQFNKVYRVRKPSKARKTVRTFFCTKKDDILIDWINNLTNKTIVLINNKDLGSVVSHKINRKNLIVNADVKQTEEVNAFFKNKAMNDYEVIIGTNSIVEGLSIEDELEDVDIVIWNDLVPERIEQFCNRFRNVSNSKNVWYFVDRRKVEIIDDYKRSEVLMDANKLCDGLQKVYEDIQIETLQRSFIRQFGGDMARDLVYFHEGEFNVSFTGIDYEYSEYREKQYRNDFSMFASKLTEYGYDVLYPISVDGDEKNAEEIKEAKAVVKAERVESRKQDLESLINDFDTNTIREENEASDLYNSTYESIQKLLARGMNKKQVSYAISEYIEDEKFFAKAHEDAEYFETGNTIREMIIDEVNGKHEITSEEKTDIADKIANKVLVEYFNNNIDEMVKSRSWGKWIVKNENSVHVSSSK</sequence>
<evidence type="ECO:0000313" key="1">
    <source>
        <dbReference type="EMBL" id="UXE36461.1"/>
    </source>
</evidence>
<dbReference type="Proteomes" id="UP001064206">
    <property type="component" value="Chromosome"/>
</dbReference>
<proteinExistence type="predicted"/>
<dbReference type="InterPro" id="IPR027417">
    <property type="entry name" value="P-loop_NTPase"/>
</dbReference>
<name>A0A9Q9MWW5_RAOOR</name>
<dbReference type="RefSeq" id="WP_260990223.1">
    <property type="nucleotide sequence ID" value="NZ_CP104450.1"/>
</dbReference>
<reference evidence="1" key="1">
    <citation type="submission" date="2022-09" db="EMBL/GenBank/DDBJ databases">
        <title>Multidrug resistance Raoultella ornithinolytica Strain MQB_Silv_108.</title>
        <authorList>
            <person name="Quintela-Baluja M."/>
        </authorList>
    </citation>
    <scope>NUCLEOTIDE SEQUENCE</scope>
    <source>
        <strain evidence="1">MQB_Silv_108</strain>
    </source>
</reference>
<organism evidence="1 2">
    <name type="scientific">Raoultella ornithinolytica</name>
    <name type="common">Klebsiella ornithinolytica</name>
    <dbReference type="NCBI Taxonomy" id="54291"/>
    <lineage>
        <taxon>Bacteria</taxon>
        <taxon>Pseudomonadati</taxon>
        <taxon>Pseudomonadota</taxon>
        <taxon>Gammaproteobacteria</taxon>
        <taxon>Enterobacterales</taxon>
        <taxon>Enterobacteriaceae</taxon>
        <taxon>Klebsiella/Raoultella group</taxon>
        <taxon>Raoultella</taxon>
    </lineage>
</organism>